<gene>
    <name evidence="1" type="ORF">BJ878DRAFT_214343</name>
</gene>
<name>A0A9P8CCJ3_9HELO</name>
<dbReference type="AlphaFoldDB" id="A0A9P8CCJ3"/>
<keyword evidence="2" id="KW-1185">Reference proteome</keyword>
<organism evidence="1 2">
    <name type="scientific">Calycina marina</name>
    <dbReference type="NCBI Taxonomy" id="1763456"/>
    <lineage>
        <taxon>Eukaryota</taxon>
        <taxon>Fungi</taxon>
        <taxon>Dikarya</taxon>
        <taxon>Ascomycota</taxon>
        <taxon>Pezizomycotina</taxon>
        <taxon>Leotiomycetes</taxon>
        <taxon>Helotiales</taxon>
        <taxon>Pezizellaceae</taxon>
        <taxon>Calycina</taxon>
    </lineage>
</organism>
<dbReference type="EMBL" id="MU254166">
    <property type="protein sequence ID" value="KAG9241722.1"/>
    <property type="molecule type" value="Genomic_DNA"/>
</dbReference>
<proteinExistence type="predicted"/>
<reference evidence="1" key="1">
    <citation type="journal article" date="2021" name="IMA Fungus">
        <title>Genomic characterization of three marine fungi, including Emericellopsis atlantica sp. nov. with signatures of a generalist lifestyle and marine biomass degradation.</title>
        <authorList>
            <person name="Hagestad O.C."/>
            <person name="Hou L."/>
            <person name="Andersen J.H."/>
            <person name="Hansen E.H."/>
            <person name="Altermark B."/>
            <person name="Li C."/>
            <person name="Kuhnert E."/>
            <person name="Cox R.J."/>
            <person name="Crous P.W."/>
            <person name="Spatafora J.W."/>
            <person name="Lail K."/>
            <person name="Amirebrahimi M."/>
            <person name="Lipzen A."/>
            <person name="Pangilinan J."/>
            <person name="Andreopoulos W."/>
            <person name="Hayes R.D."/>
            <person name="Ng V."/>
            <person name="Grigoriev I.V."/>
            <person name="Jackson S.A."/>
            <person name="Sutton T.D.S."/>
            <person name="Dobson A.D.W."/>
            <person name="Rama T."/>
        </authorList>
    </citation>
    <scope>NUCLEOTIDE SEQUENCE</scope>
    <source>
        <strain evidence="1">TRa3180A</strain>
    </source>
</reference>
<protein>
    <submittedName>
        <fullName evidence="1">Uncharacterized protein</fullName>
    </submittedName>
</protein>
<evidence type="ECO:0000313" key="2">
    <source>
        <dbReference type="Proteomes" id="UP000887226"/>
    </source>
</evidence>
<accession>A0A9P8CCJ3</accession>
<evidence type="ECO:0000313" key="1">
    <source>
        <dbReference type="EMBL" id="KAG9241722.1"/>
    </source>
</evidence>
<sequence>MKHTHKLTAMSSTSHLMNYECKKSIEEAISGRSGRVIAQCLKKKDAAWIGLLLPYLSILHLYAKVCQGCFSQGLNIVYCLSWLRGNETMERLHVHIFRDLDNVKCTRSVKWEKMDPKGAWDLKKFKRLNQVTLYFSIDSGLGVDFNGVVEVEVEVEVASKSTFKIRQTHLLKLGSSSTAGEEDQEVALVKDGRRKILSCRRLCWSG</sequence>
<comment type="caution">
    <text evidence="1">The sequence shown here is derived from an EMBL/GenBank/DDBJ whole genome shotgun (WGS) entry which is preliminary data.</text>
</comment>
<dbReference type="Proteomes" id="UP000887226">
    <property type="component" value="Unassembled WGS sequence"/>
</dbReference>